<reference evidence="1 2" key="1">
    <citation type="journal article" date="2021" name="Plant Biotechnol. J.">
        <title>Multi-omics assisted identification of the key and species-specific regulatory components of drought-tolerant mechanisms in Gossypium stocksii.</title>
        <authorList>
            <person name="Yu D."/>
            <person name="Ke L."/>
            <person name="Zhang D."/>
            <person name="Wu Y."/>
            <person name="Sun Y."/>
            <person name="Mei J."/>
            <person name="Sun J."/>
            <person name="Sun Y."/>
        </authorList>
    </citation>
    <scope>NUCLEOTIDE SEQUENCE [LARGE SCALE GENOMIC DNA]</scope>
    <source>
        <strain evidence="2">cv. E1</strain>
        <tissue evidence="1">Leaf</tissue>
    </source>
</reference>
<keyword evidence="2" id="KW-1185">Reference proteome</keyword>
<comment type="caution">
    <text evidence="1">The sequence shown here is derived from an EMBL/GenBank/DDBJ whole genome shotgun (WGS) entry which is preliminary data.</text>
</comment>
<dbReference type="AlphaFoldDB" id="A0A9D3VDE5"/>
<protein>
    <submittedName>
        <fullName evidence="1">Uncharacterized protein</fullName>
    </submittedName>
</protein>
<name>A0A9D3VDE5_9ROSI</name>
<proteinExistence type="predicted"/>
<sequence>MFGDTINHLMPKPNVLSDQASFLPIIAPISSRAVKGIYLKSSIAACKGFHGGELGLAKGPKLNGKGVALSLTV</sequence>
<organism evidence="1 2">
    <name type="scientific">Gossypium stocksii</name>
    <dbReference type="NCBI Taxonomy" id="47602"/>
    <lineage>
        <taxon>Eukaryota</taxon>
        <taxon>Viridiplantae</taxon>
        <taxon>Streptophyta</taxon>
        <taxon>Embryophyta</taxon>
        <taxon>Tracheophyta</taxon>
        <taxon>Spermatophyta</taxon>
        <taxon>Magnoliopsida</taxon>
        <taxon>eudicotyledons</taxon>
        <taxon>Gunneridae</taxon>
        <taxon>Pentapetalae</taxon>
        <taxon>rosids</taxon>
        <taxon>malvids</taxon>
        <taxon>Malvales</taxon>
        <taxon>Malvaceae</taxon>
        <taxon>Malvoideae</taxon>
        <taxon>Gossypium</taxon>
    </lineage>
</organism>
<dbReference type="Proteomes" id="UP000828251">
    <property type="component" value="Unassembled WGS sequence"/>
</dbReference>
<dbReference type="EMBL" id="JAIQCV010000007">
    <property type="protein sequence ID" value="KAH1081071.1"/>
    <property type="molecule type" value="Genomic_DNA"/>
</dbReference>
<accession>A0A9D3VDE5</accession>
<evidence type="ECO:0000313" key="1">
    <source>
        <dbReference type="EMBL" id="KAH1081071.1"/>
    </source>
</evidence>
<gene>
    <name evidence="1" type="ORF">J1N35_020832</name>
</gene>
<evidence type="ECO:0000313" key="2">
    <source>
        <dbReference type="Proteomes" id="UP000828251"/>
    </source>
</evidence>